<keyword evidence="2" id="KW-1185">Reference proteome</keyword>
<name>A0A8X6YDB3_9ARAC</name>
<sequence length="96" mass="10515">KRVPVVPLHNSCLALHPWGSINCSSCPLPEPVYVGYTLHHRPKGFGSGSSLCVGRRTLMDSMELGEDTPKSYLNGLTYRSCVQRNWSACAPLLSVN</sequence>
<organism evidence="1 2">
    <name type="scientific">Trichonephila inaurata madagascariensis</name>
    <dbReference type="NCBI Taxonomy" id="2747483"/>
    <lineage>
        <taxon>Eukaryota</taxon>
        <taxon>Metazoa</taxon>
        <taxon>Ecdysozoa</taxon>
        <taxon>Arthropoda</taxon>
        <taxon>Chelicerata</taxon>
        <taxon>Arachnida</taxon>
        <taxon>Araneae</taxon>
        <taxon>Araneomorphae</taxon>
        <taxon>Entelegynae</taxon>
        <taxon>Araneoidea</taxon>
        <taxon>Nephilidae</taxon>
        <taxon>Trichonephila</taxon>
        <taxon>Trichonephila inaurata</taxon>
    </lineage>
</organism>
<comment type="caution">
    <text evidence="1">The sequence shown here is derived from an EMBL/GenBank/DDBJ whole genome shotgun (WGS) entry which is preliminary data.</text>
</comment>
<dbReference type="EMBL" id="BMAV01017910">
    <property type="protein sequence ID" value="GFY69957.1"/>
    <property type="molecule type" value="Genomic_DNA"/>
</dbReference>
<dbReference type="Proteomes" id="UP000886998">
    <property type="component" value="Unassembled WGS sequence"/>
</dbReference>
<evidence type="ECO:0000313" key="2">
    <source>
        <dbReference type="Proteomes" id="UP000886998"/>
    </source>
</evidence>
<feature type="non-terminal residue" evidence="1">
    <location>
        <position position="1"/>
    </location>
</feature>
<dbReference type="AlphaFoldDB" id="A0A8X6YDB3"/>
<protein>
    <submittedName>
        <fullName evidence="1">Uncharacterized protein</fullName>
    </submittedName>
</protein>
<accession>A0A8X6YDB3</accession>
<gene>
    <name evidence="1" type="ORF">TNIN_478131</name>
</gene>
<proteinExistence type="predicted"/>
<reference evidence="1" key="1">
    <citation type="submission" date="2020-08" db="EMBL/GenBank/DDBJ databases">
        <title>Multicomponent nature underlies the extraordinary mechanical properties of spider dragline silk.</title>
        <authorList>
            <person name="Kono N."/>
            <person name="Nakamura H."/>
            <person name="Mori M."/>
            <person name="Yoshida Y."/>
            <person name="Ohtoshi R."/>
            <person name="Malay A.D."/>
            <person name="Moran D.A.P."/>
            <person name="Tomita M."/>
            <person name="Numata K."/>
            <person name="Arakawa K."/>
        </authorList>
    </citation>
    <scope>NUCLEOTIDE SEQUENCE</scope>
</reference>
<evidence type="ECO:0000313" key="1">
    <source>
        <dbReference type="EMBL" id="GFY69957.1"/>
    </source>
</evidence>